<organism evidence="1 2">
    <name type="scientific">Allomyces macrogynus (strain ATCC 38327)</name>
    <name type="common">Allomyces javanicus var. macrogynus</name>
    <dbReference type="NCBI Taxonomy" id="578462"/>
    <lineage>
        <taxon>Eukaryota</taxon>
        <taxon>Fungi</taxon>
        <taxon>Fungi incertae sedis</taxon>
        <taxon>Blastocladiomycota</taxon>
        <taxon>Blastocladiomycetes</taxon>
        <taxon>Blastocladiales</taxon>
        <taxon>Blastocladiaceae</taxon>
        <taxon>Allomyces</taxon>
    </lineage>
</organism>
<dbReference type="AlphaFoldDB" id="A0A0L0T493"/>
<gene>
    <name evidence="1" type="ORF">AMAG_14090</name>
</gene>
<protein>
    <submittedName>
        <fullName evidence="1">Uncharacterized protein</fullName>
    </submittedName>
</protein>
<reference evidence="1 2" key="1">
    <citation type="submission" date="2009-11" db="EMBL/GenBank/DDBJ databases">
        <title>Annotation of Allomyces macrogynus ATCC 38327.</title>
        <authorList>
            <consortium name="The Broad Institute Genome Sequencing Platform"/>
            <person name="Russ C."/>
            <person name="Cuomo C."/>
            <person name="Burger G."/>
            <person name="Gray M.W."/>
            <person name="Holland P.W.H."/>
            <person name="King N."/>
            <person name="Lang F.B.F."/>
            <person name="Roger A.J."/>
            <person name="Ruiz-Trillo I."/>
            <person name="Young S.K."/>
            <person name="Zeng Q."/>
            <person name="Gargeya S."/>
            <person name="Fitzgerald M."/>
            <person name="Haas B."/>
            <person name="Abouelleil A."/>
            <person name="Alvarado L."/>
            <person name="Arachchi H.M."/>
            <person name="Berlin A."/>
            <person name="Chapman S.B."/>
            <person name="Gearin G."/>
            <person name="Goldberg J."/>
            <person name="Griggs A."/>
            <person name="Gujja S."/>
            <person name="Hansen M."/>
            <person name="Heiman D."/>
            <person name="Howarth C."/>
            <person name="Larimer J."/>
            <person name="Lui A."/>
            <person name="MacDonald P.J.P."/>
            <person name="McCowen C."/>
            <person name="Montmayeur A."/>
            <person name="Murphy C."/>
            <person name="Neiman D."/>
            <person name="Pearson M."/>
            <person name="Priest M."/>
            <person name="Roberts A."/>
            <person name="Saif S."/>
            <person name="Shea T."/>
            <person name="Sisk P."/>
            <person name="Stolte C."/>
            <person name="Sykes S."/>
            <person name="Wortman J."/>
            <person name="Nusbaum C."/>
            <person name="Birren B."/>
        </authorList>
    </citation>
    <scope>NUCLEOTIDE SEQUENCE [LARGE SCALE GENOMIC DNA]</scope>
    <source>
        <strain evidence="1 2">ATCC 38327</strain>
    </source>
</reference>
<dbReference type="EMBL" id="GG745361">
    <property type="protein sequence ID" value="KNE69526.1"/>
    <property type="molecule type" value="Genomic_DNA"/>
</dbReference>
<reference evidence="2" key="2">
    <citation type="submission" date="2009-11" db="EMBL/GenBank/DDBJ databases">
        <title>The Genome Sequence of Allomyces macrogynus strain ATCC 38327.</title>
        <authorList>
            <consortium name="The Broad Institute Genome Sequencing Platform"/>
            <person name="Russ C."/>
            <person name="Cuomo C."/>
            <person name="Shea T."/>
            <person name="Young S.K."/>
            <person name="Zeng Q."/>
            <person name="Koehrsen M."/>
            <person name="Haas B."/>
            <person name="Borodovsky M."/>
            <person name="Guigo R."/>
            <person name="Alvarado L."/>
            <person name="Berlin A."/>
            <person name="Borenstein D."/>
            <person name="Chen Z."/>
            <person name="Engels R."/>
            <person name="Freedman E."/>
            <person name="Gellesch M."/>
            <person name="Goldberg J."/>
            <person name="Griggs A."/>
            <person name="Gujja S."/>
            <person name="Heiman D."/>
            <person name="Hepburn T."/>
            <person name="Howarth C."/>
            <person name="Jen D."/>
            <person name="Larson L."/>
            <person name="Lewis B."/>
            <person name="Mehta T."/>
            <person name="Park D."/>
            <person name="Pearson M."/>
            <person name="Roberts A."/>
            <person name="Saif S."/>
            <person name="Shenoy N."/>
            <person name="Sisk P."/>
            <person name="Stolte C."/>
            <person name="Sykes S."/>
            <person name="Walk T."/>
            <person name="White J."/>
            <person name="Yandava C."/>
            <person name="Burger G."/>
            <person name="Gray M.W."/>
            <person name="Holland P.W.H."/>
            <person name="King N."/>
            <person name="Lang F.B.F."/>
            <person name="Roger A.J."/>
            <person name="Ruiz-Trillo I."/>
            <person name="Lander E."/>
            <person name="Nusbaum C."/>
        </authorList>
    </citation>
    <scope>NUCLEOTIDE SEQUENCE [LARGE SCALE GENOMIC DNA]</scope>
    <source>
        <strain evidence="2">ATCC 38327</strain>
    </source>
</reference>
<accession>A0A0L0T493</accession>
<name>A0A0L0T493_ALLM3</name>
<dbReference type="VEuPathDB" id="FungiDB:AMAG_14090"/>
<evidence type="ECO:0000313" key="2">
    <source>
        <dbReference type="Proteomes" id="UP000054350"/>
    </source>
</evidence>
<dbReference type="Proteomes" id="UP000054350">
    <property type="component" value="Unassembled WGS sequence"/>
</dbReference>
<evidence type="ECO:0000313" key="1">
    <source>
        <dbReference type="EMBL" id="KNE69526.1"/>
    </source>
</evidence>
<sequence length="83" mass="8817">MPGTCLLTADEALKEDRFSKGFYELLVGTWSIDFKLATTHGGRVRTRAAAAAACQAEGHVLAAVTSANWAEVVALVRANPDLN</sequence>
<proteinExistence type="predicted"/>
<keyword evidence="2" id="KW-1185">Reference proteome</keyword>